<feature type="coiled-coil region" evidence="8">
    <location>
        <begin position="232"/>
        <end position="259"/>
    </location>
</feature>
<comment type="similarity">
    <text evidence="1 7">Belongs to the heat shock protein 70 family.</text>
</comment>
<dbReference type="Gene3D" id="3.30.420.40">
    <property type="match status" value="2"/>
</dbReference>
<dbReference type="PRINTS" id="PR00301">
    <property type="entry name" value="HEATSHOCK70"/>
</dbReference>
<dbReference type="Gene3D" id="3.90.640.10">
    <property type="entry name" value="Actin, Chain A, domain 4"/>
    <property type="match status" value="1"/>
</dbReference>
<dbReference type="GO" id="GO:0140662">
    <property type="term" value="F:ATP-dependent protein folding chaperone"/>
    <property type="evidence" value="ECO:0007669"/>
    <property type="project" value="InterPro"/>
</dbReference>
<evidence type="ECO:0000313" key="10">
    <source>
        <dbReference type="Proteomes" id="UP000604475"/>
    </source>
</evidence>
<evidence type="ECO:0000256" key="4">
    <source>
        <dbReference type="ARBA" id="ARBA00022840"/>
    </source>
</evidence>
<protein>
    <submittedName>
        <fullName evidence="9">Hsp70 family protein</fullName>
    </submittedName>
</protein>
<dbReference type="InterPro" id="IPR013126">
    <property type="entry name" value="Hsp_70_fam"/>
</dbReference>
<evidence type="ECO:0000256" key="1">
    <source>
        <dbReference type="ARBA" id="ARBA00007381"/>
    </source>
</evidence>
<dbReference type="RefSeq" id="WP_203004924.1">
    <property type="nucleotide sequence ID" value="NZ_JADWYU010000165.1"/>
</dbReference>
<dbReference type="PROSITE" id="PS00297">
    <property type="entry name" value="HSP70_1"/>
    <property type="match status" value="1"/>
</dbReference>
<dbReference type="Proteomes" id="UP000604475">
    <property type="component" value="Unassembled WGS sequence"/>
</dbReference>
<dbReference type="EMBL" id="JAEACQ010000253">
    <property type="protein sequence ID" value="MBL7630711.1"/>
    <property type="molecule type" value="Genomic_DNA"/>
</dbReference>
<evidence type="ECO:0000256" key="8">
    <source>
        <dbReference type="SAM" id="Coils"/>
    </source>
</evidence>
<dbReference type="FunFam" id="3.90.640.10:FF:000003">
    <property type="entry name" value="Molecular chaperone DnaK"/>
    <property type="match status" value="1"/>
</dbReference>
<dbReference type="Pfam" id="PF00012">
    <property type="entry name" value="HSP70"/>
    <property type="match status" value="3"/>
</dbReference>
<dbReference type="FunFam" id="3.30.420.40:FF:000071">
    <property type="entry name" value="Molecular chaperone DnaK"/>
    <property type="match status" value="1"/>
</dbReference>
<keyword evidence="6" id="KW-0143">Chaperone</keyword>
<dbReference type="PROSITE" id="PS01036">
    <property type="entry name" value="HSP70_3"/>
    <property type="match status" value="1"/>
</dbReference>
<dbReference type="SUPFAM" id="SSF53067">
    <property type="entry name" value="Actin-like ATPase domain"/>
    <property type="match status" value="2"/>
</dbReference>
<keyword evidence="3 7" id="KW-0547">Nucleotide-binding</keyword>
<keyword evidence="2" id="KW-0597">Phosphoprotein</keyword>
<dbReference type="Gene3D" id="2.60.34.10">
    <property type="entry name" value="Substrate Binding Domain Of DNAk, Chain A, domain 1"/>
    <property type="match status" value="1"/>
</dbReference>
<evidence type="ECO:0000256" key="6">
    <source>
        <dbReference type="ARBA" id="ARBA00023186"/>
    </source>
</evidence>
<dbReference type="InterPro" id="IPR043129">
    <property type="entry name" value="ATPase_NBD"/>
</dbReference>
<keyword evidence="10" id="KW-1185">Reference proteome</keyword>
<evidence type="ECO:0000256" key="5">
    <source>
        <dbReference type="ARBA" id="ARBA00023016"/>
    </source>
</evidence>
<dbReference type="GO" id="GO:0005524">
    <property type="term" value="F:ATP binding"/>
    <property type="evidence" value="ECO:0007669"/>
    <property type="project" value="UniProtKB-KW"/>
</dbReference>
<keyword evidence="8" id="KW-0175">Coiled coil</keyword>
<evidence type="ECO:0000256" key="2">
    <source>
        <dbReference type="ARBA" id="ARBA00022553"/>
    </source>
</evidence>
<reference evidence="9" key="1">
    <citation type="submission" date="2020-12" db="EMBL/GenBank/DDBJ databases">
        <title>Genomic characterization of non-nitrogen-fixing Frankia strains.</title>
        <authorList>
            <person name="Carlos-Shanley C."/>
            <person name="Guerra T."/>
            <person name="Hahn D."/>
        </authorList>
    </citation>
    <scope>NUCLEOTIDE SEQUENCE</scope>
    <source>
        <strain evidence="9">CN6</strain>
    </source>
</reference>
<comment type="caution">
    <text evidence="9">The sequence shown here is derived from an EMBL/GenBank/DDBJ whole genome shotgun (WGS) entry which is preliminary data.</text>
</comment>
<proteinExistence type="inferred from homology"/>
<gene>
    <name evidence="9" type="ORF">I7412_26845</name>
</gene>
<evidence type="ECO:0000256" key="7">
    <source>
        <dbReference type="RuleBase" id="RU003322"/>
    </source>
</evidence>
<name>A0A937REI5_9ACTN</name>
<keyword evidence="4 7" id="KW-0067">ATP-binding</keyword>
<dbReference type="PANTHER" id="PTHR19375">
    <property type="entry name" value="HEAT SHOCK PROTEIN 70KDA"/>
    <property type="match status" value="1"/>
</dbReference>
<organism evidence="9 10">
    <name type="scientific">Frankia nepalensis</name>
    <dbReference type="NCBI Taxonomy" id="1836974"/>
    <lineage>
        <taxon>Bacteria</taxon>
        <taxon>Bacillati</taxon>
        <taxon>Actinomycetota</taxon>
        <taxon>Actinomycetes</taxon>
        <taxon>Frankiales</taxon>
        <taxon>Frankiaceae</taxon>
        <taxon>Frankia</taxon>
    </lineage>
</organism>
<dbReference type="AlphaFoldDB" id="A0A937REI5"/>
<dbReference type="CDD" id="cd24029">
    <property type="entry name" value="ASKHA_NBD_HSP70_DnaK_HscA_HscC"/>
    <property type="match status" value="1"/>
</dbReference>
<dbReference type="InterPro" id="IPR018181">
    <property type="entry name" value="Heat_shock_70_CS"/>
</dbReference>
<keyword evidence="5" id="KW-0346">Stress response</keyword>
<dbReference type="SUPFAM" id="SSF100920">
    <property type="entry name" value="Heat shock protein 70kD (HSP70), peptide-binding domain"/>
    <property type="match status" value="1"/>
</dbReference>
<dbReference type="PROSITE" id="PS00329">
    <property type="entry name" value="HSP70_2"/>
    <property type="match status" value="1"/>
</dbReference>
<sequence>MATYGIDLGTTYSCVAYIDDTGRPAIAKNRDGDDTTPSVVYFETPDNVIVGKVAKRSAKDEPDLVVSLIKRRMGQEVRLGFHGVEHTPESISALILTELATAAGEFTGDEVRDAVITVPAYFGVAEREATKNAGRIAGLNVLNIVPEPVAAALHYEVVAGAAERTVLVYDLGGGTFDTTVIRISANEIKVVCTDGDHHLGGADWDDRIAGHLLEAFLAEHPGSAAGDSEEFMQELTLAAEELKKELSSAQARRHNMRFEGDVSKVELSRATFEQITAELLERTLDITARTVATAAEKGVSSFDEVLLVGGSTRMPAVAASLSERFGFAPRLHDPDLAVAKGAARFALIESIKLELPETAGAPVSMTKVQQVADQLGISAEAVRELAAKRVAVTTPRAFGVRVVDSSDPSLKREIIDHVLAANTELPSARTEQFYTVHDNQTGISVEIWEQKGDVASPELAHNAEIGRGVIDRLPPLPRNSPVDITFSMNETGLLSVHAVELKTGKDLQIELQIEGLSAREVAEARAAVSRYRVGD</sequence>
<evidence type="ECO:0000313" key="9">
    <source>
        <dbReference type="EMBL" id="MBL7630711.1"/>
    </source>
</evidence>
<dbReference type="InterPro" id="IPR029047">
    <property type="entry name" value="HSP70_peptide-bd_sf"/>
</dbReference>
<accession>A0A937REI5</accession>
<evidence type="ECO:0000256" key="3">
    <source>
        <dbReference type="ARBA" id="ARBA00022741"/>
    </source>
</evidence>